<dbReference type="SUPFAM" id="SSF54373">
    <property type="entry name" value="FAD-linked reductases, C-terminal domain"/>
    <property type="match status" value="1"/>
</dbReference>
<evidence type="ECO:0000259" key="2">
    <source>
        <dbReference type="Pfam" id="PF01266"/>
    </source>
</evidence>
<evidence type="ECO:0000313" key="4">
    <source>
        <dbReference type="Proteomes" id="UP000238541"/>
    </source>
</evidence>
<dbReference type="Gene3D" id="3.50.50.60">
    <property type="entry name" value="FAD/NAD(P)-binding domain"/>
    <property type="match status" value="2"/>
</dbReference>
<dbReference type="Pfam" id="PF01266">
    <property type="entry name" value="DAO"/>
    <property type="match status" value="1"/>
</dbReference>
<evidence type="ECO:0000256" key="1">
    <source>
        <dbReference type="ARBA" id="ARBA00023002"/>
    </source>
</evidence>
<evidence type="ECO:0000313" key="3">
    <source>
        <dbReference type="EMBL" id="PPK39071.1"/>
    </source>
</evidence>
<dbReference type="InterPro" id="IPR036188">
    <property type="entry name" value="FAD/NAD-bd_sf"/>
</dbReference>
<dbReference type="PANTHER" id="PTHR13847:SF289">
    <property type="entry name" value="GLYCINE OXIDASE"/>
    <property type="match status" value="1"/>
</dbReference>
<accession>A0A2S6FNU1</accession>
<keyword evidence="4" id="KW-1185">Reference proteome</keyword>
<reference evidence="4" key="1">
    <citation type="submission" date="2017-06" db="EMBL/GenBank/DDBJ databases">
        <authorList>
            <person name="Furmanczyk E.M."/>
        </authorList>
    </citation>
    <scope>NUCLEOTIDE SEQUENCE [LARGE SCALE GENOMIC DNA]</scope>
    <source>
        <strain evidence="4">AP3_16</strain>
    </source>
</reference>
<proteinExistence type="predicted"/>
<dbReference type="RefSeq" id="WP_104448152.1">
    <property type="nucleotide sequence ID" value="NZ_JBLZZR010000255.1"/>
</dbReference>
<name>A0A2S6FNU1_9PSED</name>
<dbReference type="GO" id="GO:0005737">
    <property type="term" value="C:cytoplasm"/>
    <property type="evidence" value="ECO:0007669"/>
    <property type="project" value="TreeGrafter"/>
</dbReference>
<dbReference type="EMBL" id="NIRS01000002">
    <property type="protein sequence ID" value="PPK39071.1"/>
    <property type="molecule type" value="Genomic_DNA"/>
</dbReference>
<dbReference type="SUPFAM" id="SSF51905">
    <property type="entry name" value="FAD/NAD(P)-binding domain"/>
    <property type="match status" value="1"/>
</dbReference>
<dbReference type="Gene3D" id="3.30.9.10">
    <property type="entry name" value="D-Amino Acid Oxidase, subunit A, domain 2"/>
    <property type="match status" value="1"/>
</dbReference>
<dbReference type="PANTHER" id="PTHR13847">
    <property type="entry name" value="SARCOSINE DEHYDROGENASE-RELATED"/>
    <property type="match status" value="1"/>
</dbReference>
<dbReference type="InterPro" id="IPR006076">
    <property type="entry name" value="FAD-dep_OxRdtase"/>
</dbReference>
<keyword evidence="1" id="KW-0560">Oxidoreductase</keyword>
<dbReference type="GO" id="GO:0016491">
    <property type="term" value="F:oxidoreductase activity"/>
    <property type="evidence" value="ECO:0007669"/>
    <property type="project" value="UniProtKB-KW"/>
</dbReference>
<gene>
    <name evidence="3" type="ORF">CD175_06125</name>
</gene>
<organism evidence="3 4">
    <name type="scientific">Pseudomonas laurylsulfatiphila</name>
    <dbReference type="NCBI Taxonomy" id="2011015"/>
    <lineage>
        <taxon>Bacteria</taxon>
        <taxon>Pseudomonadati</taxon>
        <taxon>Pseudomonadota</taxon>
        <taxon>Gammaproteobacteria</taxon>
        <taxon>Pseudomonadales</taxon>
        <taxon>Pseudomonadaceae</taxon>
        <taxon>Pseudomonas</taxon>
    </lineage>
</organism>
<dbReference type="Proteomes" id="UP000238541">
    <property type="component" value="Unassembled WGS sequence"/>
</dbReference>
<sequence>MTQPVHCEIAVIGAGVVGVATALWLRRQGYQVVLLERDAIASGASYGNAGTLAPYGVMPIAQPSLLKAIPSLLFSKESPFVINWARLPRLMPWLLRFLNECRASRCEANTQALSNILQHTYSGYAPLLADAPLADRHLRHNGCIYAYGTEQGLAGARPAIELRRAMGIAQQVLNAADIEQLEPALAGKAVGGILFPESSHMDDPRAFIEALAAPLIAEGAVHQATITTVQRKSDGLYLGSAEGKSWRADRVVLCGGAWSAALARQVGDHIPLDTERGYHIEFDLQDTLLNRPCCPVESAFYMTPMAGRLRVAGTVELGSINDPANPQRFDYLERHVRRVMGLTQPVARKWLGFRPSLPDSLPVIGPSPNEPRLIYAFGHQHLGLTLAGATGQLVADCIAGKAPQWLDSFSVQRF</sequence>
<dbReference type="AlphaFoldDB" id="A0A2S6FNU1"/>
<feature type="domain" description="FAD dependent oxidoreductase" evidence="2">
    <location>
        <begin position="9"/>
        <end position="396"/>
    </location>
</feature>
<protein>
    <recommendedName>
        <fullName evidence="2">FAD dependent oxidoreductase domain-containing protein</fullName>
    </recommendedName>
</protein>
<comment type="caution">
    <text evidence="3">The sequence shown here is derived from an EMBL/GenBank/DDBJ whole genome shotgun (WGS) entry which is preliminary data.</text>
</comment>